<keyword evidence="2" id="KW-0378">Hydrolase</keyword>
<dbReference type="Proteomes" id="UP001302676">
    <property type="component" value="Unassembled WGS sequence"/>
</dbReference>
<dbReference type="Gene3D" id="3.40.50.1820">
    <property type="entry name" value="alpha/beta hydrolase"/>
    <property type="match status" value="2"/>
</dbReference>
<dbReference type="EMBL" id="MU853657">
    <property type="protein sequence ID" value="KAK4139576.1"/>
    <property type="molecule type" value="Genomic_DNA"/>
</dbReference>
<dbReference type="GO" id="GO:0016787">
    <property type="term" value="F:hydrolase activity"/>
    <property type="evidence" value="ECO:0007669"/>
    <property type="project" value="UniProtKB-KW"/>
</dbReference>
<dbReference type="PANTHER" id="PTHR47751">
    <property type="entry name" value="SUPERFAMILY HYDROLASE, PUTATIVE (AFU_ORTHOLOGUE AFUA_2G16580)-RELATED"/>
    <property type="match status" value="1"/>
</dbReference>
<dbReference type="SUPFAM" id="SSF53474">
    <property type="entry name" value="alpha/beta-Hydrolases"/>
    <property type="match status" value="1"/>
</dbReference>
<dbReference type="InterPro" id="IPR051411">
    <property type="entry name" value="Polyketide_trans_af380"/>
</dbReference>
<reference evidence="2" key="1">
    <citation type="journal article" date="2023" name="Mol. Phylogenet. Evol.">
        <title>Genome-scale phylogeny and comparative genomics of the fungal order Sordariales.</title>
        <authorList>
            <person name="Hensen N."/>
            <person name="Bonometti L."/>
            <person name="Westerberg I."/>
            <person name="Brannstrom I.O."/>
            <person name="Guillou S."/>
            <person name="Cros-Aarteil S."/>
            <person name="Calhoun S."/>
            <person name="Haridas S."/>
            <person name="Kuo A."/>
            <person name="Mondo S."/>
            <person name="Pangilinan J."/>
            <person name="Riley R."/>
            <person name="LaButti K."/>
            <person name="Andreopoulos B."/>
            <person name="Lipzen A."/>
            <person name="Chen C."/>
            <person name="Yan M."/>
            <person name="Daum C."/>
            <person name="Ng V."/>
            <person name="Clum A."/>
            <person name="Steindorff A."/>
            <person name="Ohm R.A."/>
            <person name="Martin F."/>
            <person name="Silar P."/>
            <person name="Natvig D.O."/>
            <person name="Lalanne C."/>
            <person name="Gautier V."/>
            <person name="Ament-Velasquez S.L."/>
            <person name="Kruys A."/>
            <person name="Hutchinson M.I."/>
            <person name="Powell A.J."/>
            <person name="Barry K."/>
            <person name="Miller A.N."/>
            <person name="Grigoriev I.V."/>
            <person name="Debuchy R."/>
            <person name="Gladieux P."/>
            <person name="Hiltunen Thoren M."/>
            <person name="Johannesson H."/>
        </authorList>
    </citation>
    <scope>NUCLEOTIDE SEQUENCE</scope>
    <source>
        <strain evidence="2">CBS 141.50</strain>
    </source>
</reference>
<keyword evidence="3" id="KW-1185">Reference proteome</keyword>
<comment type="caution">
    <text evidence="2">The sequence shown here is derived from an EMBL/GenBank/DDBJ whole genome shotgun (WGS) entry which is preliminary data.</text>
</comment>
<evidence type="ECO:0000313" key="3">
    <source>
        <dbReference type="Proteomes" id="UP001302676"/>
    </source>
</evidence>
<sequence length="272" mass="29474">MPGPTKVTFTSFMLQISGELHPPAAVVISHPMTGVKEQTATTHARLLSKAGFYALTLDAGYQGESTGQPRGLEDPHKRVEDNKAAGGYTSIAAQSDSRIKALATVSTACVGRMTRNGGLSKENKKEVPDAIAGALDAAGQWRTSLARDPKIKVPPMFGTDISQIPEDVDSFFKDAALYYGSERGNHPRSDQKVPPSSFDLVVSYDSFNFQHLISPRPLLMIAGSKAQTLHYSEGAAREPRELLVIDGKSHFDLYDDLEVSGPRLVDFLSKNL</sequence>
<comment type="similarity">
    <text evidence="1">Belongs to the polyketide transferase af380 family.</text>
</comment>
<dbReference type="GeneID" id="87818867"/>
<evidence type="ECO:0000256" key="1">
    <source>
        <dbReference type="ARBA" id="ARBA00029464"/>
    </source>
</evidence>
<name>A0AAN6UXC3_9PEZI</name>
<reference evidence="2" key="2">
    <citation type="submission" date="2023-05" db="EMBL/GenBank/DDBJ databases">
        <authorList>
            <consortium name="Lawrence Berkeley National Laboratory"/>
            <person name="Steindorff A."/>
            <person name="Hensen N."/>
            <person name="Bonometti L."/>
            <person name="Westerberg I."/>
            <person name="Brannstrom I.O."/>
            <person name="Guillou S."/>
            <person name="Cros-Aarteil S."/>
            <person name="Calhoun S."/>
            <person name="Haridas S."/>
            <person name="Kuo A."/>
            <person name="Mondo S."/>
            <person name="Pangilinan J."/>
            <person name="Riley R."/>
            <person name="Labutti K."/>
            <person name="Andreopoulos B."/>
            <person name="Lipzen A."/>
            <person name="Chen C."/>
            <person name="Yanf M."/>
            <person name="Daum C."/>
            <person name="Ng V."/>
            <person name="Clum A."/>
            <person name="Ohm R."/>
            <person name="Martin F."/>
            <person name="Silar P."/>
            <person name="Natvig D."/>
            <person name="Lalanne C."/>
            <person name="Gautier V."/>
            <person name="Ament-Velasquez S.L."/>
            <person name="Kruys A."/>
            <person name="Hutchinson M.I."/>
            <person name="Powell A.J."/>
            <person name="Barry K."/>
            <person name="Miller A.N."/>
            <person name="Grigoriev I.V."/>
            <person name="Debuchy R."/>
            <person name="Gladieux P."/>
            <person name="Thoren M.H."/>
            <person name="Johannesson H."/>
        </authorList>
    </citation>
    <scope>NUCLEOTIDE SEQUENCE</scope>
    <source>
        <strain evidence="2">CBS 141.50</strain>
    </source>
</reference>
<gene>
    <name evidence="2" type="ORF">C8A04DRAFT_32902</name>
</gene>
<proteinExistence type="inferred from homology"/>
<dbReference type="PANTHER" id="PTHR47751:SF1">
    <property type="entry name" value="SUPERFAMILY HYDROLASE, PUTATIVE (AFU_ORTHOLOGUE AFUA_2G16580)-RELATED"/>
    <property type="match status" value="1"/>
</dbReference>
<evidence type="ECO:0000313" key="2">
    <source>
        <dbReference type="EMBL" id="KAK4139576.1"/>
    </source>
</evidence>
<protein>
    <submittedName>
        <fullName evidence="2">Alpha/Beta hydrolase protein</fullName>
    </submittedName>
</protein>
<accession>A0AAN6UXC3</accession>
<dbReference type="InterPro" id="IPR029058">
    <property type="entry name" value="AB_hydrolase_fold"/>
</dbReference>
<dbReference type="AlphaFoldDB" id="A0AAN6UXC3"/>
<organism evidence="2 3">
    <name type="scientific">Dichotomopilus funicola</name>
    <dbReference type="NCBI Taxonomy" id="1934379"/>
    <lineage>
        <taxon>Eukaryota</taxon>
        <taxon>Fungi</taxon>
        <taxon>Dikarya</taxon>
        <taxon>Ascomycota</taxon>
        <taxon>Pezizomycotina</taxon>
        <taxon>Sordariomycetes</taxon>
        <taxon>Sordariomycetidae</taxon>
        <taxon>Sordariales</taxon>
        <taxon>Chaetomiaceae</taxon>
        <taxon>Dichotomopilus</taxon>
    </lineage>
</organism>
<dbReference type="RefSeq" id="XP_062632947.1">
    <property type="nucleotide sequence ID" value="XM_062782254.1"/>
</dbReference>